<dbReference type="PANTHER" id="PTHR46361">
    <property type="entry name" value="ELECTRON CARRIER/ PROTEIN DISULFIDE OXIDOREDUCTASE"/>
    <property type="match status" value="1"/>
</dbReference>
<dbReference type="OrthoDB" id="526867at2"/>
<keyword evidence="3" id="KW-1185">Reference proteome</keyword>
<name>A0A432ZJJ9_9GAMM</name>
<dbReference type="InterPro" id="IPR006869">
    <property type="entry name" value="DUF547"/>
</dbReference>
<dbReference type="PANTHER" id="PTHR46361:SF3">
    <property type="entry name" value="ELECTRON CARRIER_ PROTEIN DISULFIDE OXIDOREDUCTASE"/>
    <property type="match status" value="1"/>
</dbReference>
<protein>
    <submittedName>
        <fullName evidence="2">DUF547 domain-containing protein</fullName>
    </submittedName>
</protein>
<evidence type="ECO:0000313" key="2">
    <source>
        <dbReference type="EMBL" id="RUO78093.1"/>
    </source>
</evidence>
<dbReference type="Proteomes" id="UP000287908">
    <property type="component" value="Unassembled WGS sequence"/>
</dbReference>
<gene>
    <name evidence="2" type="ORF">CWI81_00410</name>
</gene>
<feature type="domain" description="DUF547" evidence="1">
    <location>
        <begin position="75"/>
        <end position="191"/>
    </location>
</feature>
<dbReference type="Pfam" id="PF04784">
    <property type="entry name" value="DUF547"/>
    <property type="match status" value="1"/>
</dbReference>
<organism evidence="2 3">
    <name type="scientific">Idiomarina seosinensis</name>
    <dbReference type="NCBI Taxonomy" id="281739"/>
    <lineage>
        <taxon>Bacteria</taxon>
        <taxon>Pseudomonadati</taxon>
        <taxon>Pseudomonadota</taxon>
        <taxon>Gammaproteobacteria</taxon>
        <taxon>Alteromonadales</taxon>
        <taxon>Idiomarinaceae</taxon>
        <taxon>Idiomarina</taxon>
    </lineage>
</organism>
<dbReference type="AlphaFoldDB" id="A0A432ZJJ9"/>
<proteinExistence type="predicted"/>
<accession>A0A432ZJJ9</accession>
<dbReference type="EMBL" id="PIQF01000001">
    <property type="protein sequence ID" value="RUO78093.1"/>
    <property type="molecule type" value="Genomic_DNA"/>
</dbReference>
<reference evidence="2 3" key="1">
    <citation type="journal article" date="2011" name="Front. Microbiol.">
        <title>Genomic signatures of strain selection and enhancement in Bacillus atrophaeus var. globigii, a historical biowarfare simulant.</title>
        <authorList>
            <person name="Gibbons H.S."/>
            <person name="Broomall S.M."/>
            <person name="McNew L.A."/>
            <person name="Daligault H."/>
            <person name="Chapman C."/>
            <person name="Bruce D."/>
            <person name="Karavis M."/>
            <person name="Krepps M."/>
            <person name="McGregor P.A."/>
            <person name="Hong C."/>
            <person name="Park K.H."/>
            <person name="Akmal A."/>
            <person name="Feldman A."/>
            <person name="Lin J.S."/>
            <person name="Chang W.E."/>
            <person name="Higgs B.W."/>
            <person name="Demirev P."/>
            <person name="Lindquist J."/>
            <person name="Liem A."/>
            <person name="Fochler E."/>
            <person name="Read T.D."/>
            <person name="Tapia R."/>
            <person name="Johnson S."/>
            <person name="Bishop-Lilly K.A."/>
            <person name="Detter C."/>
            <person name="Han C."/>
            <person name="Sozhamannan S."/>
            <person name="Rosenzweig C.N."/>
            <person name="Skowronski E.W."/>
        </authorList>
    </citation>
    <scope>NUCLEOTIDE SEQUENCE [LARGE SCALE GENOMIC DNA]</scope>
    <source>
        <strain evidence="2 3">CL-SP19</strain>
    </source>
</reference>
<evidence type="ECO:0000313" key="3">
    <source>
        <dbReference type="Proteomes" id="UP000287908"/>
    </source>
</evidence>
<evidence type="ECO:0000259" key="1">
    <source>
        <dbReference type="Pfam" id="PF04784"/>
    </source>
</evidence>
<comment type="caution">
    <text evidence="2">The sequence shown here is derived from an EMBL/GenBank/DDBJ whole genome shotgun (WGS) entry which is preliminary data.</text>
</comment>
<sequence length="263" mass="30522">MRLITGVLVAIWAVTSAAQSFDHSHQAFTEVLEKHVEVYDNNFKSVVDYQALSERRGPLDSYLNSLSEVTNAEYNRWNDQQQLSFLINAYNAFTLQLIIDNQQQFASGEADSIRDLGGFFSTPWEKSFFKLLDKERTLDWLEHEKIRVDFDEPRIHAALVCAAISCPKLRSTAFQAKKLDDQLENQMVLFLSDRDKNGIDQHGLYLSKIFDWYKEDFNGLHQYMQQYGQALADNSKELDRLRNQPLPISYTDYNWALNSSSRL</sequence>